<dbReference type="InterPro" id="IPR023214">
    <property type="entry name" value="HAD_sf"/>
</dbReference>
<dbReference type="InterPro" id="IPR004014">
    <property type="entry name" value="ATPase_P-typ_cation-transptr_N"/>
</dbReference>
<dbReference type="Gene3D" id="1.20.1110.10">
    <property type="entry name" value="Calcium-transporting ATPase, transmembrane domain"/>
    <property type="match status" value="1"/>
</dbReference>
<proteinExistence type="predicted"/>
<dbReference type="PANTHER" id="PTHR24093:SF434">
    <property type="entry name" value="CALCIUM-TRANSPORTING ATPASE 13, PLASMA MEMBRANE-TYPE-RELATED"/>
    <property type="match status" value="1"/>
</dbReference>
<dbReference type="GO" id="GO:0005886">
    <property type="term" value="C:plasma membrane"/>
    <property type="evidence" value="ECO:0007669"/>
    <property type="project" value="TreeGrafter"/>
</dbReference>
<evidence type="ECO:0000313" key="6">
    <source>
        <dbReference type="Proteomes" id="UP001161247"/>
    </source>
</evidence>
<dbReference type="Gene3D" id="3.40.1110.10">
    <property type="entry name" value="Calcium-transporting ATPase, cytoplasmic domain N"/>
    <property type="match status" value="1"/>
</dbReference>
<reference evidence="5" key="1">
    <citation type="submission" date="2023-03" db="EMBL/GenBank/DDBJ databases">
        <authorList>
            <person name="Julca I."/>
        </authorList>
    </citation>
    <scope>NUCLEOTIDE SEQUENCE</scope>
</reference>
<evidence type="ECO:0000256" key="1">
    <source>
        <dbReference type="ARBA" id="ARBA00022842"/>
    </source>
</evidence>
<dbReference type="SUPFAM" id="SSF81653">
    <property type="entry name" value="Calcium ATPase, transduction domain A"/>
    <property type="match status" value="1"/>
</dbReference>
<keyword evidence="6" id="KW-1185">Reference proteome</keyword>
<gene>
    <name evidence="5" type="ORF">OLC1_LOCUS14828</name>
</gene>
<evidence type="ECO:0000313" key="5">
    <source>
        <dbReference type="EMBL" id="CAI9106313.1"/>
    </source>
</evidence>
<keyword evidence="2" id="KW-0472">Membrane</keyword>
<dbReference type="InterPro" id="IPR023299">
    <property type="entry name" value="ATPase_P-typ_cyto_dom_N"/>
</dbReference>
<dbReference type="Gene3D" id="3.40.50.1000">
    <property type="entry name" value="HAD superfamily/HAD-like"/>
    <property type="match status" value="1"/>
</dbReference>
<evidence type="ECO:0000259" key="3">
    <source>
        <dbReference type="Pfam" id="PF00122"/>
    </source>
</evidence>
<evidence type="ECO:0000259" key="4">
    <source>
        <dbReference type="Pfam" id="PF00690"/>
    </source>
</evidence>
<dbReference type="InterPro" id="IPR023298">
    <property type="entry name" value="ATPase_P-typ_TM_dom_sf"/>
</dbReference>
<dbReference type="GO" id="GO:0000166">
    <property type="term" value="F:nucleotide binding"/>
    <property type="evidence" value="ECO:0007669"/>
    <property type="project" value="InterPro"/>
</dbReference>
<feature type="domain" description="Cation-transporting P-type ATPase N-terminal" evidence="4">
    <location>
        <begin position="41"/>
        <end position="110"/>
    </location>
</feature>
<feature type="transmembrane region" description="Helical" evidence="2">
    <location>
        <begin position="132"/>
        <end position="150"/>
    </location>
</feature>
<dbReference type="AlphaFoldDB" id="A0AAV1DF59"/>
<sequence length="536" mass="58658">MPEDQSPNVVVDMESTPFILQEDKVKEITRKKDTTLLDNVGGVEGVIGILRTDKEEGIPGDDDDLNRRRERFGSNSITSSKHDLLKGFYLCAVKAVTDPLIIILLVYSVVYICFGINERGIKSVWPERGTKLLEIVAVVIVSAVTNFWPITQLHDVSSAEEDHVYCPRVDVVRNRGQAKKIPVSEVVVGDIVFLKPGDLVPAAGLFIDGHSLKLKELTNATNEESVNRAEVGKRRKREKVGLKNRFLSSGTMVASGAARMVVTAMEAEKPMQPQQEATMMGEHHVDELRNLTAIIGRFGKGFALLTFLWFLFRFGVETKYVDDDAVPAPSPAPATAINDVQKADIVVLLTALLGMLGTSAIIALTSGLEGLVLAVKSTLAYSMRSLLQKQVLIKKPSLCHQVASVDTICFNKTETLTSDTFEVKKFFLGINSIEEVPLNLIAPNVLELLHQGIGLNTTQPPSSSTSTSSLSSTESAIINWATSKLEMNIETLVHSCNTLETEPFNPIEKTGGVMIRKNDENSIHVHKKGAPVFSLL</sequence>
<dbReference type="Pfam" id="PF00690">
    <property type="entry name" value="Cation_ATPase_N"/>
    <property type="match status" value="1"/>
</dbReference>
<protein>
    <submittedName>
        <fullName evidence="5">OLC1v1005443C2</fullName>
    </submittedName>
</protein>
<keyword evidence="2" id="KW-1133">Transmembrane helix</keyword>
<dbReference type="SUPFAM" id="SSF81660">
    <property type="entry name" value="Metal cation-transporting ATPase, ATP-binding domain N"/>
    <property type="match status" value="1"/>
</dbReference>
<accession>A0AAV1DF59</accession>
<keyword evidence="1" id="KW-0460">Magnesium</keyword>
<name>A0AAV1DF59_OLDCO</name>
<feature type="transmembrane region" description="Helical" evidence="2">
    <location>
        <begin position="345"/>
        <end position="375"/>
    </location>
</feature>
<dbReference type="Proteomes" id="UP001161247">
    <property type="component" value="Chromosome 5"/>
</dbReference>
<dbReference type="InterPro" id="IPR059000">
    <property type="entry name" value="ATPase_P-type_domA"/>
</dbReference>
<dbReference type="EMBL" id="OX459122">
    <property type="protein sequence ID" value="CAI9106313.1"/>
    <property type="molecule type" value="Genomic_DNA"/>
</dbReference>
<dbReference type="Pfam" id="PF00122">
    <property type="entry name" value="E1-E2_ATPase"/>
    <property type="match status" value="1"/>
</dbReference>
<feature type="domain" description="P-type ATPase A" evidence="3">
    <location>
        <begin position="168"/>
        <end position="268"/>
    </location>
</feature>
<organism evidence="5 6">
    <name type="scientific">Oldenlandia corymbosa var. corymbosa</name>
    <dbReference type="NCBI Taxonomy" id="529605"/>
    <lineage>
        <taxon>Eukaryota</taxon>
        <taxon>Viridiplantae</taxon>
        <taxon>Streptophyta</taxon>
        <taxon>Embryophyta</taxon>
        <taxon>Tracheophyta</taxon>
        <taxon>Spermatophyta</taxon>
        <taxon>Magnoliopsida</taxon>
        <taxon>eudicotyledons</taxon>
        <taxon>Gunneridae</taxon>
        <taxon>Pentapetalae</taxon>
        <taxon>asterids</taxon>
        <taxon>lamiids</taxon>
        <taxon>Gentianales</taxon>
        <taxon>Rubiaceae</taxon>
        <taxon>Rubioideae</taxon>
        <taxon>Spermacoceae</taxon>
        <taxon>Hedyotis-Oldenlandia complex</taxon>
        <taxon>Oldenlandia</taxon>
    </lineage>
</organism>
<evidence type="ECO:0000256" key="2">
    <source>
        <dbReference type="SAM" id="Phobius"/>
    </source>
</evidence>
<dbReference type="GO" id="GO:0005388">
    <property type="term" value="F:P-type calcium transporter activity"/>
    <property type="evidence" value="ECO:0007669"/>
    <property type="project" value="TreeGrafter"/>
</dbReference>
<dbReference type="PANTHER" id="PTHR24093">
    <property type="entry name" value="CATION TRANSPORTING ATPASE"/>
    <property type="match status" value="1"/>
</dbReference>
<feature type="transmembrane region" description="Helical" evidence="2">
    <location>
        <begin position="88"/>
        <end position="112"/>
    </location>
</feature>
<dbReference type="InterPro" id="IPR008250">
    <property type="entry name" value="ATPase_P-typ_transduc_dom_A_sf"/>
</dbReference>
<dbReference type="SUPFAM" id="SSF81665">
    <property type="entry name" value="Calcium ATPase, transmembrane domain M"/>
    <property type="match status" value="1"/>
</dbReference>
<feature type="transmembrane region" description="Helical" evidence="2">
    <location>
        <begin position="298"/>
        <end position="316"/>
    </location>
</feature>
<dbReference type="Gene3D" id="2.70.150.10">
    <property type="entry name" value="Calcium-transporting ATPase, cytoplasmic transduction domain A"/>
    <property type="match status" value="1"/>
</dbReference>
<keyword evidence="2" id="KW-0812">Transmembrane</keyword>